<evidence type="ECO:0000313" key="2">
    <source>
        <dbReference type="EMBL" id="KAL3775735.1"/>
    </source>
</evidence>
<dbReference type="AlphaFoldDB" id="A0ABD3NIA3"/>
<sequence length="345" mass="37682">MFRLHNNNTNKPRRPPTNLRGIFAGCGTLLNRDDMGRHVLSLTGKSNNPEDVTLVYLGTPSYDIVEKRIAQTSWYVDAGCRVISLDVVLDAPPTSEMATIIDAADVILLRDETMGANRAYEADEGGVLGIEEGGHGGRERRGHLVGICIDHNAAFVIDRSSYRVLRPEDEELPGSVADDGSFSGDRLGRPGVWIKEVLGDGVTMKIWQCPEAGKICDLLKVPEEIVPSVRHMKLAANLNPDDGPLRMSYPGFAAKSFFGGIVAKDYMEALAEGSERSDAAEESDAVDDDDGTPKDTSKKGWIQKEKEKLAAGIQKEKEKVAAGIHKEKEKVASAYERAFHPHAKK</sequence>
<feature type="region of interest" description="Disordered" evidence="1">
    <location>
        <begin position="273"/>
        <end position="304"/>
    </location>
</feature>
<feature type="compositionally biased region" description="Basic and acidic residues" evidence="1">
    <location>
        <begin position="291"/>
        <end position="304"/>
    </location>
</feature>
<evidence type="ECO:0000313" key="3">
    <source>
        <dbReference type="Proteomes" id="UP001530315"/>
    </source>
</evidence>
<gene>
    <name evidence="2" type="ORF">ACHAW5_005890</name>
</gene>
<comment type="caution">
    <text evidence="2">The sequence shown here is derived from an EMBL/GenBank/DDBJ whole genome shotgun (WGS) entry which is preliminary data.</text>
</comment>
<feature type="compositionally biased region" description="Acidic residues" evidence="1">
    <location>
        <begin position="280"/>
        <end position="290"/>
    </location>
</feature>
<accession>A0ABD3NIA3</accession>
<organism evidence="2 3">
    <name type="scientific">Stephanodiscus triporus</name>
    <dbReference type="NCBI Taxonomy" id="2934178"/>
    <lineage>
        <taxon>Eukaryota</taxon>
        <taxon>Sar</taxon>
        <taxon>Stramenopiles</taxon>
        <taxon>Ochrophyta</taxon>
        <taxon>Bacillariophyta</taxon>
        <taxon>Coscinodiscophyceae</taxon>
        <taxon>Thalassiosirophycidae</taxon>
        <taxon>Stephanodiscales</taxon>
        <taxon>Stephanodiscaceae</taxon>
        <taxon>Stephanodiscus</taxon>
    </lineage>
</organism>
<proteinExistence type="predicted"/>
<name>A0ABD3NIA3_9STRA</name>
<dbReference type="Proteomes" id="UP001530315">
    <property type="component" value="Unassembled WGS sequence"/>
</dbReference>
<keyword evidence="3" id="KW-1185">Reference proteome</keyword>
<evidence type="ECO:0000256" key="1">
    <source>
        <dbReference type="SAM" id="MobiDB-lite"/>
    </source>
</evidence>
<protein>
    <submittedName>
        <fullName evidence="2">Uncharacterized protein</fullName>
    </submittedName>
</protein>
<dbReference type="EMBL" id="JALLAZ020001396">
    <property type="protein sequence ID" value="KAL3775735.1"/>
    <property type="molecule type" value="Genomic_DNA"/>
</dbReference>
<reference evidence="2 3" key="1">
    <citation type="submission" date="2024-10" db="EMBL/GenBank/DDBJ databases">
        <title>Updated reference genomes for cyclostephanoid diatoms.</title>
        <authorList>
            <person name="Roberts W.R."/>
            <person name="Alverson A.J."/>
        </authorList>
    </citation>
    <scope>NUCLEOTIDE SEQUENCE [LARGE SCALE GENOMIC DNA]</scope>
    <source>
        <strain evidence="2 3">AJA276-08</strain>
    </source>
</reference>